<protein>
    <submittedName>
        <fullName evidence="1">Uncharacterized protein</fullName>
    </submittedName>
</protein>
<proteinExistence type="predicted"/>
<sequence>MVQPFIYAGNGVTDIPPQIIDKVLFFYPDKTPALRSQQNRFNAITLPLITVGMMKVLELDYANAIY</sequence>
<accession>A0A4R4JNQ1</accession>
<organism evidence="1 2">
    <name type="scientific">Photorhabdus luminescens subsp. mexicana</name>
    <dbReference type="NCBI Taxonomy" id="2100167"/>
    <lineage>
        <taxon>Bacteria</taxon>
        <taxon>Pseudomonadati</taxon>
        <taxon>Pseudomonadota</taxon>
        <taxon>Gammaproteobacteria</taxon>
        <taxon>Enterobacterales</taxon>
        <taxon>Morganellaceae</taxon>
        <taxon>Photorhabdus</taxon>
    </lineage>
</organism>
<evidence type="ECO:0000313" key="1">
    <source>
        <dbReference type="EMBL" id="TDB55622.1"/>
    </source>
</evidence>
<dbReference type="EMBL" id="PUJX01000003">
    <property type="protein sequence ID" value="TDB55622.1"/>
    <property type="molecule type" value="Genomic_DNA"/>
</dbReference>
<name>A0A4R4JNQ1_PHOLU</name>
<reference evidence="1 2" key="1">
    <citation type="journal article" date="2019" name="Int. J. Syst. Evol. Microbiol.">
        <title>Photorhabdus khanii subsp. guanajuatensis subsp. nov., isolated from Heterorhabditis atacamensis, and Photorhabdus luminescens subsp. mexicana subsp. nov., isolated from Heterorhabditis mexicana entomopathogenic nematodes.</title>
        <authorList>
            <person name="Machado R.A.R."/>
            <person name="Bruno P."/>
            <person name="Arce C.C.M."/>
            <person name="Liechti N."/>
            <person name="Kohler A."/>
            <person name="Bernal J."/>
            <person name="Bruggmann R."/>
            <person name="Turlings T.C.J."/>
        </authorList>
    </citation>
    <scope>NUCLEOTIDE SEQUENCE [LARGE SCALE GENOMIC DNA]</scope>
    <source>
        <strain evidence="1 2">MEX47-22</strain>
    </source>
</reference>
<comment type="caution">
    <text evidence="1">The sequence shown here is derived from an EMBL/GenBank/DDBJ whole genome shotgun (WGS) entry which is preliminary data.</text>
</comment>
<evidence type="ECO:0000313" key="2">
    <source>
        <dbReference type="Proteomes" id="UP000295550"/>
    </source>
</evidence>
<gene>
    <name evidence="1" type="ORF">C5468_03065</name>
</gene>
<dbReference type="AlphaFoldDB" id="A0A4R4JNQ1"/>
<dbReference type="Proteomes" id="UP000295550">
    <property type="component" value="Unassembled WGS sequence"/>
</dbReference>